<dbReference type="GO" id="GO:0016853">
    <property type="term" value="F:isomerase activity"/>
    <property type="evidence" value="ECO:0007669"/>
    <property type="project" value="UniProtKB-KW"/>
</dbReference>
<dbReference type="Gene3D" id="3.20.20.150">
    <property type="entry name" value="Divalent-metal-dependent TIM barrel enzymes"/>
    <property type="match status" value="1"/>
</dbReference>
<feature type="domain" description="Xylose isomerase-like TIM barrel" evidence="2">
    <location>
        <begin position="18"/>
        <end position="248"/>
    </location>
</feature>
<dbReference type="Proteomes" id="UP000234331">
    <property type="component" value="Unassembled WGS sequence"/>
</dbReference>
<feature type="region of interest" description="Disordered" evidence="1">
    <location>
        <begin position="273"/>
        <end position="300"/>
    </location>
</feature>
<evidence type="ECO:0000313" key="4">
    <source>
        <dbReference type="Proteomes" id="UP000234331"/>
    </source>
</evidence>
<name>A0A2I2KMF9_9ACTN</name>
<evidence type="ECO:0000313" key="3">
    <source>
        <dbReference type="EMBL" id="SNQ46850.1"/>
    </source>
</evidence>
<evidence type="ECO:0000256" key="1">
    <source>
        <dbReference type="SAM" id="MobiDB-lite"/>
    </source>
</evidence>
<dbReference type="EMBL" id="FZMO01000068">
    <property type="protein sequence ID" value="SNQ46850.1"/>
    <property type="molecule type" value="Genomic_DNA"/>
</dbReference>
<evidence type="ECO:0000259" key="2">
    <source>
        <dbReference type="Pfam" id="PF01261"/>
    </source>
</evidence>
<keyword evidence="3" id="KW-0413">Isomerase</keyword>
<protein>
    <submittedName>
        <fullName evidence="3">Xylose isomerase</fullName>
    </submittedName>
</protein>
<dbReference type="OrthoDB" id="9780241at2"/>
<keyword evidence="4" id="KW-1185">Reference proteome</keyword>
<organism evidence="3 4">
    <name type="scientific">Frankia canadensis</name>
    <dbReference type="NCBI Taxonomy" id="1836972"/>
    <lineage>
        <taxon>Bacteria</taxon>
        <taxon>Bacillati</taxon>
        <taxon>Actinomycetota</taxon>
        <taxon>Actinomycetes</taxon>
        <taxon>Frankiales</taxon>
        <taxon>Frankiaceae</taxon>
        <taxon>Frankia</taxon>
    </lineage>
</organism>
<sequence length="300" mass="30871">MVTFFSGCLPRTPLREQVAAAAAAGFDGLTIWPNVWRHARQRDGMSLAAMRDLFQEHGLTLEAVEWTADWVPPVADLTGGMIPPAAFRAEVFEVASALGATTVVAAHAPGGEADPDRDAASFAHLCDEAAGHGLRVALEFVPFTGLPDLPAATTLLAAAGRANAGLVVDVWHLARSGGTAVDLRGLDPASVLLVQLADGPTRAADDLAREAASARLLPGDGELDVAGCLAVLAELGVRAPTGPEVHLAEWRGLPAAAPMAQLFAATTRVLPRDAPSGPAVSGSAVSSSAVSDATTERFRT</sequence>
<dbReference type="AlphaFoldDB" id="A0A2I2KMF9"/>
<dbReference type="Pfam" id="PF01261">
    <property type="entry name" value="AP_endonuc_2"/>
    <property type="match status" value="1"/>
</dbReference>
<dbReference type="InterPro" id="IPR050312">
    <property type="entry name" value="IolE/XylAMocC-like"/>
</dbReference>
<dbReference type="InterPro" id="IPR013022">
    <property type="entry name" value="Xyl_isomerase-like_TIM-brl"/>
</dbReference>
<dbReference type="PANTHER" id="PTHR12110:SF48">
    <property type="entry name" value="BLL3656 PROTEIN"/>
    <property type="match status" value="1"/>
</dbReference>
<gene>
    <name evidence="3" type="ORF">FRACA_160001</name>
</gene>
<dbReference type="InterPro" id="IPR036237">
    <property type="entry name" value="Xyl_isomerase-like_sf"/>
</dbReference>
<dbReference type="SUPFAM" id="SSF51658">
    <property type="entry name" value="Xylose isomerase-like"/>
    <property type="match status" value="1"/>
</dbReference>
<accession>A0A2I2KMF9</accession>
<dbReference type="PANTHER" id="PTHR12110">
    <property type="entry name" value="HYDROXYPYRUVATE ISOMERASE"/>
    <property type="match status" value="1"/>
</dbReference>
<dbReference type="RefSeq" id="WP_101830800.1">
    <property type="nucleotide sequence ID" value="NZ_FZMO01000068.1"/>
</dbReference>
<proteinExistence type="predicted"/>
<reference evidence="3 4" key="1">
    <citation type="submission" date="2017-06" db="EMBL/GenBank/DDBJ databases">
        <authorList>
            <person name="Kim H.J."/>
            <person name="Triplett B.A."/>
        </authorList>
    </citation>
    <scope>NUCLEOTIDE SEQUENCE [LARGE SCALE GENOMIC DNA]</scope>
    <source>
        <strain evidence="3">FRACA_ARgP5</strain>
    </source>
</reference>
<feature type="compositionally biased region" description="Low complexity" evidence="1">
    <location>
        <begin position="273"/>
        <end position="293"/>
    </location>
</feature>